<dbReference type="EMBL" id="JBJQND010000005">
    <property type="protein sequence ID" value="KAL3877219.1"/>
    <property type="molecule type" value="Genomic_DNA"/>
</dbReference>
<dbReference type="SUPFAM" id="SSF90112">
    <property type="entry name" value="Neurotransmitter-gated ion-channel transmembrane pore"/>
    <property type="match status" value="1"/>
</dbReference>
<dbReference type="Proteomes" id="UP001634394">
    <property type="component" value="Unassembled WGS sequence"/>
</dbReference>
<evidence type="ECO:0000256" key="5">
    <source>
        <dbReference type="SAM" id="Phobius"/>
    </source>
</evidence>
<evidence type="ECO:0000259" key="7">
    <source>
        <dbReference type="Pfam" id="PF02932"/>
    </source>
</evidence>
<keyword evidence="4 5" id="KW-0472">Membrane</keyword>
<feature type="domain" description="Neurotransmitter-gated ion-channel transmembrane" evidence="7">
    <location>
        <begin position="242"/>
        <end position="451"/>
    </location>
</feature>
<evidence type="ECO:0000313" key="8">
    <source>
        <dbReference type="EMBL" id="KAL3877219.1"/>
    </source>
</evidence>
<reference evidence="8 9" key="1">
    <citation type="submission" date="2024-11" db="EMBL/GenBank/DDBJ databases">
        <title>Chromosome-level genome assembly of the freshwater bivalve Anodonta woodiana.</title>
        <authorList>
            <person name="Chen X."/>
        </authorList>
    </citation>
    <scope>NUCLEOTIDE SEQUENCE [LARGE SCALE GENOMIC DNA]</scope>
    <source>
        <strain evidence="8">MN2024</strain>
        <tissue evidence="8">Gills</tissue>
    </source>
</reference>
<keyword evidence="9" id="KW-1185">Reference proteome</keyword>
<evidence type="ECO:0000259" key="6">
    <source>
        <dbReference type="Pfam" id="PF02931"/>
    </source>
</evidence>
<dbReference type="InterPro" id="IPR006201">
    <property type="entry name" value="Neur_channel"/>
</dbReference>
<dbReference type="InterPro" id="IPR038050">
    <property type="entry name" value="Neuro_actylchol_rec"/>
</dbReference>
<dbReference type="Gene3D" id="2.70.170.10">
    <property type="entry name" value="Neurotransmitter-gated ion-channel ligand-binding domain"/>
    <property type="match status" value="1"/>
</dbReference>
<keyword evidence="3 5" id="KW-1133">Transmembrane helix</keyword>
<dbReference type="CDD" id="cd19051">
    <property type="entry name" value="LGIC_TM_cation"/>
    <property type="match status" value="1"/>
</dbReference>
<evidence type="ECO:0000256" key="1">
    <source>
        <dbReference type="ARBA" id="ARBA00004141"/>
    </source>
</evidence>
<evidence type="ECO:0000256" key="3">
    <source>
        <dbReference type="ARBA" id="ARBA00022989"/>
    </source>
</evidence>
<sequence>MILLLILTPFTRNLRNVSSYKYEDGISVLTANFLDASYLSPRLRPQESTTVNVSLNLLAVIDVDMKSQTVTTAGWLNVVWSVPLTQWSVSSYDMDTVYLKDRDVWQPSLVAWNGVSTSNFIGDDRLLVRAIATGLHFWEPPFLLKTHCKMDATYFPFDSQKCSIVISSWGMTETEVPLNLLESNIKLTYYEENAEWSLDKNKCSAEKRVVSETNYGITVQRSRLYFSIVLQRRSSFYGLHIFLPTIILSFLSVLSFAIPSSSGDKMSYAATIILAHFLGLAAALIVIPASNQIPLIAIYVILNLVLSALTIFVCGFISAIHQWDPNIMVSPVCRSATGIFASVTCTDRPTHSNETDAQLVKVKVVAEDDHETRENGVDLKEEYNSHENGGIATLEKYPQPLPPLRHRFKKNKIVPKSTVSDAENTSELQDVVKIWDRFFFRFFLIISILFHFSFILSIVKGNNV</sequence>
<comment type="subcellular location">
    <subcellularLocation>
        <location evidence="1">Membrane</location>
        <topology evidence="1">Multi-pass membrane protein</topology>
    </subcellularLocation>
</comment>
<proteinExistence type="predicted"/>
<dbReference type="PANTHER" id="PTHR18945">
    <property type="entry name" value="NEUROTRANSMITTER GATED ION CHANNEL"/>
    <property type="match status" value="1"/>
</dbReference>
<comment type="caution">
    <text evidence="8">The sequence shown here is derived from an EMBL/GenBank/DDBJ whole genome shotgun (WGS) entry which is preliminary data.</text>
</comment>
<keyword evidence="2 5" id="KW-0812">Transmembrane</keyword>
<dbReference type="CDD" id="cd18989">
    <property type="entry name" value="LGIC_ECD_cation"/>
    <property type="match status" value="1"/>
</dbReference>
<feature type="transmembrane region" description="Helical" evidence="5">
    <location>
        <begin position="438"/>
        <end position="459"/>
    </location>
</feature>
<dbReference type="Pfam" id="PF02931">
    <property type="entry name" value="Neur_chan_LBD"/>
    <property type="match status" value="1"/>
</dbReference>
<dbReference type="AlphaFoldDB" id="A0ABD3WTD5"/>
<feature type="transmembrane region" description="Helical" evidence="5">
    <location>
        <begin position="268"/>
        <end position="290"/>
    </location>
</feature>
<evidence type="ECO:0000256" key="4">
    <source>
        <dbReference type="ARBA" id="ARBA00023136"/>
    </source>
</evidence>
<dbReference type="PRINTS" id="PR00252">
    <property type="entry name" value="NRIONCHANNEL"/>
</dbReference>
<dbReference type="InterPro" id="IPR036734">
    <property type="entry name" value="Neur_chan_lig-bd_sf"/>
</dbReference>
<evidence type="ECO:0000313" key="9">
    <source>
        <dbReference type="Proteomes" id="UP001634394"/>
    </source>
</evidence>
<dbReference type="GO" id="GO:0016020">
    <property type="term" value="C:membrane"/>
    <property type="evidence" value="ECO:0007669"/>
    <property type="project" value="UniProtKB-SubCell"/>
</dbReference>
<gene>
    <name evidence="8" type="ORF">ACJMK2_034956</name>
</gene>
<dbReference type="InterPro" id="IPR036719">
    <property type="entry name" value="Neuro-gated_channel_TM_sf"/>
</dbReference>
<dbReference type="InterPro" id="IPR006029">
    <property type="entry name" value="Neurotrans-gated_channel_TM"/>
</dbReference>
<protein>
    <submittedName>
        <fullName evidence="8">Uncharacterized protein</fullName>
    </submittedName>
</protein>
<dbReference type="InterPro" id="IPR006202">
    <property type="entry name" value="Neur_chan_lig-bd"/>
</dbReference>
<dbReference type="SUPFAM" id="SSF63712">
    <property type="entry name" value="Nicotinic receptor ligand binding domain-like"/>
    <property type="match status" value="1"/>
</dbReference>
<dbReference type="Gene3D" id="1.20.58.390">
    <property type="entry name" value="Neurotransmitter-gated ion-channel transmembrane domain"/>
    <property type="match status" value="1"/>
</dbReference>
<dbReference type="Pfam" id="PF02932">
    <property type="entry name" value="Neur_chan_memb"/>
    <property type="match status" value="1"/>
</dbReference>
<organism evidence="8 9">
    <name type="scientific">Sinanodonta woodiana</name>
    <name type="common">Chinese pond mussel</name>
    <name type="synonym">Anodonta woodiana</name>
    <dbReference type="NCBI Taxonomy" id="1069815"/>
    <lineage>
        <taxon>Eukaryota</taxon>
        <taxon>Metazoa</taxon>
        <taxon>Spiralia</taxon>
        <taxon>Lophotrochozoa</taxon>
        <taxon>Mollusca</taxon>
        <taxon>Bivalvia</taxon>
        <taxon>Autobranchia</taxon>
        <taxon>Heteroconchia</taxon>
        <taxon>Palaeoheterodonta</taxon>
        <taxon>Unionida</taxon>
        <taxon>Unionoidea</taxon>
        <taxon>Unionidae</taxon>
        <taxon>Unioninae</taxon>
        <taxon>Sinanodonta</taxon>
    </lineage>
</organism>
<accession>A0ABD3WTD5</accession>
<feature type="transmembrane region" description="Helical" evidence="5">
    <location>
        <begin position="296"/>
        <end position="320"/>
    </location>
</feature>
<feature type="transmembrane region" description="Helical" evidence="5">
    <location>
        <begin position="236"/>
        <end position="256"/>
    </location>
</feature>
<feature type="domain" description="Neurotransmitter-gated ion-channel ligand-binding" evidence="6">
    <location>
        <begin position="40"/>
        <end position="233"/>
    </location>
</feature>
<name>A0ABD3WTD5_SINWO</name>
<evidence type="ECO:0000256" key="2">
    <source>
        <dbReference type="ARBA" id="ARBA00022692"/>
    </source>
</evidence>